<dbReference type="InterPro" id="IPR023833">
    <property type="entry name" value="Signal_pept_SipW-depend-type"/>
</dbReference>
<accession>A0ABU3PTG2</accession>
<keyword evidence="1" id="KW-0732">Signal</keyword>
<dbReference type="NCBIfam" id="TIGR04088">
    <property type="entry name" value="cognate_SipW"/>
    <property type="match status" value="1"/>
</dbReference>
<dbReference type="EMBL" id="JAVYII010000002">
    <property type="protein sequence ID" value="MDT9592522.1"/>
    <property type="molecule type" value="Genomic_DNA"/>
</dbReference>
<protein>
    <submittedName>
        <fullName evidence="2">Alternate-type signal peptide domain-containing protein</fullName>
    </submittedName>
</protein>
<dbReference type="Proteomes" id="UP001268542">
    <property type="component" value="Unassembled WGS sequence"/>
</dbReference>
<proteinExistence type="predicted"/>
<evidence type="ECO:0000313" key="2">
    <source>
        <dbReference type="EMBL" id="MDT9592522.1"/>
    </source>
</evidence>
<comment type="caution">
    <text evidence="2">The sequence shown here is derived from an EMBL/GenBank/DDBJ whole genome shotgun (WGS) entry which is preliminary data.</text>
</comment>
<dbReference type="NCBIfam" id="TIGR04089">
    <property type="entry name" value="exp_by_SipW_III"/>
    <property type="match status" value="1"/>
</dbReference>
<reference evidence="2 3" key="1">
    <citation type="submission" date="2023-08" db="EMBL/GenBank/DDBJ databases">
        <title>Nocardioides seae sp. nov., a bacterium isolated from a soil.</title>
        <authorList>
            <person name="Wang X."/>
        </authorList>
    </citation>
    <scope>NUCLEOTIDE SEQUENCE [LARGE SCALE GENOMIC DNA]</scope>
    <source>
        <strain evidence="2 3">YZH12</strain>
    </source>
</reference>
<feature type="signal peptide" evidence="1">
    <location>
        <begin position="1"/>
        <end position="26"/>
    </location>
</feature>
<evidence type="ECO:0000313" key="3">
    <source>
        <dbReference type="Proteomes" id="UP001268542"/>
    </source>
</evidence>
<organism evidence="2 3">
    <name type="scientific">Nocardioides imazamoxiresistens</name>
    <dbReference type="NCBI Taxonomy" id="3231893"/>
    <lineage>
        <taxon>Bacteria</taxon>
        <taxon>Bacillati</taxon>
        <taxon>Actinomycetota</taxon>
        <taxon>Actinomycetes</taxon>
        <taxon>Propionibacteriales</taxon>
        <taxon>Nocardioidaceae</taxon>
        <taxon>Nocardioides</taxon>
    </lineage>
</organism>
<evidence type="ECO:0000256" key="1">
    <source>
        <dbReference type="SAM" id="SignalP"/>
    </source>
</evidence>
<feature type="chain" id="PRO_5045292287" evidence="1">
    <location>
        <begin position="27"/>
        <end position="179"/>
    </location>
</feature>
<gene>
    <name evidence="2" type="ORF">RDV89_05550</name>
</gene>
<sequence length="179" mass="18276">MKKTTKGALAAGTAAVLLLGGAGSLAYWTDTATTDGTTIQSGHLKLTDQDCDGGWKLDGDTAYANQLLVPGDSLTQTCTYRVSVAGEHLKTVDFAVTAPTDVTGAQALVDEIGVTTSVELDGEPQGTATGVDVTDGELVEITMTIDWPYGALDNDSNVLGGLSATLAALSVTVTQNHTA</sequence>
<dbReference type="InterPro" id="IPR024006">
    <property type="entry name" value="Alt_signal_exp_actinobact"/>
</dbReference>
<keyword evidence="3" id="KW-1185">Reference proteome</keyword>
<name>A0ABU3PTG2_9ACTN</name>
<dbReference type="RefSeq" id="WP_315731947.1">
    <property type="nucleotide sequence ID" value="NZ_JAVYII010000002.1"/>
</dbReference>